<evidence type="ECO:0008006" key="2">
    <source>
        <dbReference type="Google" id="ProtNLM"/>
    </source>
</evidence>
<dbReference type="InterPro" id="IPR027417">
    <property type="entry name" value="P-loop_NTPase"/>
</dbReference>
<evidence type="ECO:0000313" key="1">
    <source>
        <dbReference type="EMBL" id="CAB4196678.1"/>
    </source>
</evidence>
<protein>
    <recommendedName>
        <fullName evidence="2">AAA domain containing protein</fullName>
    </recommendedName>
</protein>
<accession>A0A6J5RSQ7</accession>
<gene>
    <name evidence="1" type="ORF">UFOVP1290_198</name>
</gene>
<dbReference type="EMBL" id="LR797252">
    <property type="protein sequence ID" value="CAB4196678.1"/>
    <property type="molecule type" value="Genomic_DNA"/>
</dbReference>
<sequence length="185" mass="21127">MKIPKLQCKIMQGISGAGKTEFVKNAGWNCNIVSDDHYFMTSALPEGQYDLKFAREARNQTLIHFMSICNSGFLVVKSYNGGNVNPFWAATPPPIVVVDNINSSIEDILPLYSIADAYGYEVEIISIFIDVDFAAKRSTRCKAIIDNNYLYHYQMWNMKVPDTIKNNVKRTFLRWNEQLNTIEPN</sequence>
<dbReference type="Gene3D" id="3.40.50.300">
    <property type="entry name" value="P-loop containing nucleotide triphosphate hydrolases"/>
    <property type="match status" value="1"/>
</dbReference>
<dbReference type="SUPFAM" id="SSF52540">
    <property type="entry name" value="P-loop containing nucleoside triphosphate hydrolases"/>
    <property type="match status" value="1"/>
</dbReference>
<name>A0A6J5RSQ7_9CAUD</name>
<organism evidence="1">
    <name type="scientific">uncultured Caudovirales phage</name>
    <dbReference type="NCBI Taxonomy" id="2100421"/>
    <lineage>
        <taxon>Viruses</taxon>
        <taxon>Duplodnaviria</taxon>
        <taxon>Heunggongvirae</taxon>
        <taxon>Uroviricota</taxon>
        <taxon>Caudoviricetes</taxon>
        <taxon>Peduoviridae</taxon>
        <taxon>Maltschvirus</taxon>
        <taxon>Maltschvirus maltsch</taxon>
    </lineage>
</organism>
<reference evidence="1" key="1">
    <citation type="submission" date="2020-05" db="EMBL/GenBank/DDBJ databases">
        <authorList>
            <person name="Chiriac C."/>
            <person name="Salcher M."/>
            <person name="Ghai R."/>
            <person name="Kavagutti S V."/>
        </authorList>
    </citation>
    <scope>NUCLEOTIDE SEQUENCE</scope>
</reference>
<proteinExistence type="predicted"/>